<dbReference type="Gramene" id="LPERR01G00830.1">
    <property type="protein sequence ID" value="LPERR01G00830.1"/>
    <property type="gene ID" value="LPERR01G00830"/>
</dbReference>
<keyword evidence="2" id="KW-0418">Kinase</keyword>
<evidence type="ECO:0000256" key="4">
    <source>
        <dbReference type="ARBA" id="ARBA00022729"/>
    </source>
</evidence>
<sequence>MEYLVVVKSNLEGSTTTWSTNKHAQDFGLAKLCARDQSTITLTTARGTMGYTGPELYSRNFGVVSYKSDVYSFGMLLLEMLSGKRNSDRRINSQNEVFVPEWIYKTIVCAQESEFAKEMTQEEENMLRKLAIVELWCVQWNPANQPSMRKVVNMLTGSLQNLKNPPRPFVSSVS</sequence>
<keyword evidence="6" id="KW-0472">Membrane</keyword>
<dbReference type="AlphaFoldDB" id="A0A0D9UW08"/>
<dbReference type="STRING" id="77586.A0A0D9UW08"/>
<reference evidence="10" key="2">
    <citation type="submission" date="2013-12" db="EMBL/GenBank/DDBJ databases">
        <authorList>
            <person name="Yu Y."/>
            <person name="Lee S."/>
            <person name="de Baynast K."/>
            <person name="Wissotski M."/>
            <person name="Liu L."/>
            <person name="Talag J."/>
            <person name="Goicoechea J."/>
            <person name="Angelova A."/>
            <person name="Jetty R."/>
            <person name="Kudrna D."/>
            <person name="Golser W."/>
            <person name="Rivera L."/>
            <person name="Zhang J."/>
            <person name="Wing R."/>
        </authorList>
    </citation>
    <scope>NUCLEOTIDE SEQUENCE</scope>
</reference>
<evidence type="ECO:0000256" key="1">
    <source>
        <dbReference type="ARBA" id="ARBA00004479"/>
    </source>
</evidence>
<dbReference type="Gene3D" id="1.10.510.10">
    <property type="entry name" value="Transferase(Phosphotransferase) domain 1"/>
    <property type="match status" value="1"/>
</dbReference>
<evidence type="ECO:0000256" key="3">
    <source>
        <dbReference type="ARBA" id="ARBA00022692"/>
    </source>
</evidence>
<dbReference type="GO" id="GO:0004674">
    <property type="term" value="F:protein serine/threonine kinase activity"/>
    <property type="evidence" value="ECO:0007669"/>
    <property type="project" value="UniProtKB-KW"/>
</dbReference>
<dbReference type="GO" id="GO:0005524">
    <property type="term" value="F:ATP binding"/>
    <property type="evidence" value="ECO:0007669"/>
    <property type="project" value="InterPro"/>
</dbReference>
<name>A0A0D9UW08_9ORYZ</name>
<keyword evidence="10" id="KW-1185">Reference proteome</keyword>
<keyword evidence="4" id="KW-0732">Signal</keyword>
<keyword evidence="2" id="KW-0808">Transferase</keyword>
<evidence type="ECO:0000313" key="9">
    <source>
        <dbReference type="EnsemblPlants" id="LPERR01G00830.1"/>
    </source>
</evidence>
<evidence type="ECO:0000256" key="7">
    <source>
        <dbReference type="ARBA" id="ARBA00023180"/>
    </source>
</evidence>
<dbReference type="SUPFAM" id="SSF56112">
    <property type="entry name" value="Protein kinase-like (PK-like)"/>
    <property type="match status" value="1"/>
</dbReference>
<keyword evidence="5" id="KW-1133">Transmembrane helix</keyword>
<evidence type="ECO:0000313" key="10">
    <source>
        <dbReference type="Proteomes" id="UP000032180"/>
    </source>
</evidence>
<feature type="domain" description="Protein kinase" evidence="8">
    <location>
        <begin position="1"/>
        <end position="170"/>
    </location>
</feature>
<reference evidence="9" key="3">
    <citation type="submission" date="2015-04" db="UniProtKB">
        <authorList>
            <consortium name="EnsemblPlants"/>
        </authorList>
    </citation>
    <scope>IDENTIFICATION</scope>
</reference>
<dbReference type="HOGENOM" id="CLU_000288_21_4_1"/>
<dbReference type="InterPro" id="IPR045874">
    <property type="entry name" value="LRK10/LRL21-25-like"/>
</dbReference>
<dbReference type="GO" id="GO:0016020">
    <property type="term" value="C:membrane"/>
    <property type="evidence" value="ECO:0007669"/>
    <property type="project" value="UniProtKB-SubCell"/>
</dbReference>
<protein>
    <recommendedName>
        <fullName evidence="8">Protein kinase domain-containing protein</fullName>
    </recommendedName>
</protein>
<keyword evidence="7" id="KW-0325">Glycoprotein</keyword>
<dbReference type="InterPro" id="IPR011009">
    <property type="entry name" value="Kinase-like_dom_sf"/>
</dbReference>
<dbReference type="PROSITE" id="PS50011">
    <property type="entry name" value="PROTEIN_KINASE_DOM"/>
    <property type="match status" value="1"/>
</dbReference>
<reference evidence="9 10" key="1">
    <citation type="submission" date="2012-08" db="EMBL/GenBank/DDBJ databases">
        <title>Oryza genome evolution.</title>
        <authorList>
            <person name="Wing R.A."/>
        </authorList>
    </citation>
    <scope>NUCLEOTIDE SEQUENCE</scope>
</reference>
<comment type="subcellular location">
    <subcellularLocation>
        <location evidence="1">Membrane</location>
        <topology evidence="1">Single-pass type I membrane protein</topology>
    </subcellularLocation>
</comment>
<dbReference type="Proteomes" id="UP000032180">
    <property type="component" value="Chromosome 1"/>
</dbReference>
<dbReference type="PANTHER" id="PTHR27009">
    <property type="entry name" value="RUST RESISTANCE KINASE LR10-RELATED"/>
    <property type="match status" value="1"/>
</dbReference>
<proteinExistence type="predicted"/>
<organism evidence="9 10">
    <name type="scientific">Leersia perrieri</name>
    <dbReference type="NCBI Taxonomy" id="77586"/>
    <lineage>
        <taxon>Eukaryota</taxon>
        <taxon>Viridiplantae</taxon>
        <taxon>Streptophyta</taxon>
        <taxon>Embryophyta</taxon>
        <taxon>Tracheophyta</taxon>
        <taxon>Spermatophyta</taxon>
        <taxon>Magnoliopsida</taxon>
        <taxon>Liliopsida</taxon>
        <taxon>Poales</taxon>
        <taxon>Poaceae</taxon>
        <taxon>BOP clade</taxon>
        <taxon>Oryzoideae</taxon>
        <taxon>Oryzeae</taxon>
        <taxon>Oryzinae</taxon>
        <taxon>Leersia</taxon>
    </lineage>
</organism>
<evidence type="ECO:0000259" key="8">
    <source>
        <dbReference type="PROSITE" id="PS50011"/>
    </source>
</evidence>
<evidence type="ECO:0000256" key="6">
    <source>
        <dbReference type="ARBA" id="ARBA00023136"/>
    </source>
</evidence>
<keyword evidence="2" id="KW-0723">Serine/threonine-protein kinase</keyword>
<dbReference type="EnsemblPlants" id="LPERR01G00830.1">
    <property type="protein sequence ID" value="LPERR01G00830.1"/>
    <property type="gene ID" value="LPERR01G00830"/>
</dbReference>
<accession>A0A0D9UW08</accession>
<dbReference type="Pfam" id="PF00069">
    <property type="entry name" value="Pkinase"/>
    <property type="match status" value="1"/>
</dbReference>
<evidence type="ECO:0000256" key="2">
    <source>
        <dbReference type="ARBA" id="ARBA00022527"/>
    </source>
</evidence>
<dbReference type="InterPro" id="IPR000719">
    <property type="entry name" value="Prot_kinase_dom"/>
</dbReference>
<keyword evidence="3" id="KW-0812">Transmembrane</keyword>
<evidence type="ECO:0000256" key="5">
    <source>
        <dbReference type="ARBA" id="ARBA00022989"/>
    </source>
</evidence>